<protein>
    <recommendedName>
        <fullName evidence="7">Recombination protein RecR</fullName>
    </recommendedName>
</protein>
<dbReference type="GO" id="GO:0006281">
    <property type="term" value="P:DNA repair"/>
    <property type="evidence" value="ECO:0007669"/>
    <property type="project" value="UniProtKB-UniRule"/>
</dbReference>
<dbReference type="GO" id="GO:0008270">
    <property type="term" value="F:zinc ion binding"/>
    <property type="evidence" value="ECO:0007669"/>
    <property type="project" value="UniProtKB-KW"/>
</dbReference>
<evidence type="ECO:0000256" key="7">
    <source>
        <dbReference type="HAMAP-Rule" id="MF_00017"/>
    </source>
</evidence>
<reference evidence="9 10" key="1">
    <citation type="submission" date="2018-12" db="EMBL/GenBank/DDBJ databases">
        <title>Complete genome of Litorilituus sediminis.</title>
        <authorList>
            <person name="Liu A."/>
            <person name="Rong J."/>
        </authorList>
    </citation>
    <scope>NUCLEOTIDE SEQUENCE [LARGE SCALE GENOMIC DNA]</scope>
    <source>
        <strain evidence="9 10">JCM 17549</strain>
    </source>
</reference>
<dbReference type="Pfam" id="PF21176">
    <property type="entry name" value="RecR_HhH"/>
    <property type="match status" value="1"/>
</dbReference>
<dbReference type="InterPro" id="IPR015967">
    <property type="entry name" value="Rcmb_RecR_Znf"/>
</dbReference>
<comment type="similarity">
    <text evidence="7">Belongs to the RecR family.</text>
</comment>
<keyword evidence="5 7" id="KW-0233">DNA recombination</keyword>
<dbReference type="Pfam" id="PF21175">
    <property type="entry name" value="RecR_C"/>
    <property type="match status" value="1"/>
</dbReference>
<dbReference type="InterPro" id="IPR000093">
    <property type="entry name" value="DNA_Rcmb_RecR"/>
</dbReference>
<dbReference type="GO" id="GO:0006310">
    <property type="term" value="P:DNA recombination"/>
    <property type="evidence" value="ECO:0007669"/>
    <property type="project" value="UniProtKB-UniRule"/>
</dbReference>
<evidence type="ECO:0000256" key="1">
    <source>
        <dbReference type="ARBA" id="ARBA00022723"/>
    </source>
</evidence>
<dbReference type="Gene3D" id="6.10.250.240">
    <property type="match status" value="1"/>
</dbReference>
<gene>
    <name evidence="7 9" type="primary">recR</name>
    <name evidence="9" type="ORF">EMK97_17845</name>
</gene>
<dbReference type="InterPro" id="IPR023627">
    <property type="entry name" value="Rcmb_RecR"/>
</dbReference>
<keyword evidence="10" id="KW-1185">Reference proteome</keyword>
<dbReference type="HAMAP" id="MF_00017">
    <property type="entry name" value="RecR"/>
    <property type="match status" value="1"/>
</dbReference>
<keyword evidence="1 7" id="KW-0479">Metal-binding</keyword>
<evidence type="ECO:0000259" key="8">
    <source>
        <dbReference type="PROSITE" id="PS50880"/>
    </source>
</evidence>
<sequence length="201" mass="21946">MKFSPLLQELIDSFKCLPGIGAKSAQRMAFHLLERNRRGGSKLAHALSTAMTDIGHCRDCRNFTEQELCEICQSPKRKLATSLCIVESPGDVIAIEQTGEFTGKYFVLMGHLSPIDGIGPEDLGLDRLAQQFASGQFTEVILATNPTVEGEATAHYIAEIAQEHEVSITRIAHGVPVGGELEYVDGNTLSHAFSGRKRYSL</sequence>
<dbReference type="InterPro" id="IPR006171">
    <property type="entry name" value="TOPRIM_dom"/>
</dbReference>
<evidence type="ECO:0000256" key="2">
    <source>
        <dbReference type="ARBA" id="ARBA00022763"/>
    </source>
</evidence>
<dbReference type="Pfam" id="PF02132">
    <property type="entry name" value="RecR_ZnF"/>
    <property type="match status" value="1"/>
</dbReference>
<dbReference type="Proteomes" id="UP000290244">
    <property type="component" value="Chromosome"/>
</dbReference>
<dbReference type="Gene3D" id="1.10.8.420">
    <property type="entry name" value="RecR Domain 1"/>
    <property type="match status" value="1"/>
</dbReference>
<dbReference type="NCBIfam" id="TIGR00615">
    <property type="entry name" value="recR"/>
    <property type="match status" value="1"/>
</dbReference>
<keyword evidence="6 7" id="KW-0234">DNA repair</keyword>
<proteinExistence type="inferred from homology"/>
<organism evidence="9 10">
    <name type="scientific">Litorilituus sediminis</name>
    <dbReference type="NCBI Taxonomy" id="718192"/>
    <lineage>
        <taxon>Bacteria</taxon>
        <taxon>Pseudomonadati</taxon>
        <taxon>Pseudomonadota</taxon>
        <taxon>Gammaproteobacteria</taxon>
        <taxon>Alteromonadales</taxon>
        <taxon>Colwelliaceae</taxon>
        <taxon>Litorilituus</taxon>
    </lineage>
</organism>
<name>A0A4P6P7F1_9GAMM</name>
<dbReference type="GO" id="GO:0003677">
    <property type="term" value="F:DNA binding"/>
    <property type="evidence" value="ECO:0007669"/>
    <property type="project" value="UniProtKB-UniRule"/>
</dbReference>
<comment type="function">
    <text evidence="7">May play a role in DNA repair. It seems to be involved in an RecBC-independent recombinational process of DNA repair. It may act with RecF and RecO.</text>
</comment>
<keyword evidence="3 7" id="KW-0863">Zinc-finger</keyword>
<dbReference type="CDD" id="cd01025">
    <property type="entry name" value="TOPRIM_recR"/>
    <property type="match status" value="1"/>
</dbReference>
<accession>A0A4P6P7F1</accession>
<evidence type="ECO:0000313" key="9">
    <source>
        <dbReference type="EMBL" id="QBG37464.1"/>
    </source>
</evidence>
<dbReference type="FunFam" id="3.40.1360.10:FF:000001">
    <property type="entry name" value="Recombination protein RecR"/>
    <property type="match status" value="1"/>
</dbReference>
<dbReference type="Gene3D" id="3.40.1360.10">
    <property type="match status" value="1"/>
</dbReference>
<feature type="domain" description="Toprim" evidence="8">
    <location>
        <begin position="81"/>
        <end position="176"/>
    </location>
</feature>
<evidence type="ECO:0000256" key="3">
    <source>
        <dbReference type="ARBA" id="ARBA00022771"/>
    </source>
</evidence>
<dbReference type="OrthoDB" id="9802672at2"/>
<keyword evidence="4 7" id="KW-0862">Zinc</keyword>
<dbReference type="KEGG" id="lsd:EMK97_17845"/>
<dbReference type="SMART" id="SM00493">
    <property type="entry name" value="TOPRIM"/>
    <property type="match status" value="1"/>
</dbReference>
<evidence type="ECO:0000256" key="6">
    <source>
        <dbReference type="ARBA" id="ARBA00023204"/>
    </source>
</evidence>
<dbReference type="AlphaFoldDB" id="A0A4P6P7F1"/>
<dbReference type="RefSeq" id="WP_130604126.1">
    <property type="nucleotide sequence ID" value="NZ_CP034759.1"/>
</dbReference>
<dbReference type="PROSITE" id="PS50880">
    <property type="entry name" value="TOPRIM"/>
    <property type="match status" value="1"/>
</dbReference>
<evidence type="ECO:0000313" key="10">
    <source>
        <dbReference type="Proteomes" id="UP000290244"/>
    </source>
</evidence>
<evidence type="ECO:0000256" key="4">
    <source>
        <dbReference type="ARBA" id="ARBA00022833"/>
    </source>
</evidence>
<dbReference type="Pfam" id="PF13662">
    <property type="entry name" value="Toprim_4"/>
    <property type="match status" value="1"/>
</dbReference>
<feature type="zinc finger region" description="C4-type" evidence="7">
    <location>
        <begin position="57"/>
        <end position="72"/>
    </location>
</feature>
<evidence type="ECO:0000256" key="5">
    <source>
        <dbReference type="ARBA" id="ARBA00023172"/>
    </source>
</evidence>
<dbReference type="PANTHER" id="PTHR30446:SF0">
    <property type="entry name" value="RECOMBINATION PROTEIN RECR"/>
    <property type="match status" value="1"/>
</dbReference>
<dbReference type="EMBL" id="CP034759">
    <property type="protein sequence ID" value="QBG37464.1"/>
    <property type="molecule type" value="Genomic_DNA"/>
</dbReference>
<dbReference type="PANTHER" id="PTHR30446">
    <property type="entry name" value="RECOMBINATION PROTEIN RECR"/>
    <property type="match status" value="1"/>
</dbReference>
<dbReference type="InterPro" id="IPR034137">
    <property type="entry name" value="TOPRIM_RecR"/>
</dbReference>
<keyword evidence="2 7" id="KW-0227">DNA damage</keyword>
<dbReference type="SUPFAM" id="SSF111304">
    <property type="entry name" value="Recombination protein RecR"/>
    <property type="match status" value="1"/>
</dbReference>